<proteinExistence type="predicted"/>
<organism evidence="1 2">
    <name type="scientific">Serratia phage PS2</name>
    <dbReference type="NCBI Taxonomy" id="1481112"/>
    <lineage>
        <taxon>Viruses</taxon>
        <taxon>Duplodnaviria</taxon>
        <taxon>Heunggongvirae</taxon>
        <taxon>Uroviricota</taxon>
        <taxon>Caudoviricetes</taxon>
        <taxon>Muldoonvirus</taxon>
        <taxon>Muldoonvirus PS2</taxon>
    </lineage>
</organism>
<dbReference type="RefSeq" id="YP_009030309.1">
    <property type="nucleotide sequence ID" value="NC_024121.1"/>
</dbReference>
<keyword evidence="2" id="KW-1185">Reference proteome</keyword>
<dbReference type="KEGG" id="vg:19485136"/>
<protein>
    <submittedName>
        <fullName evidence="1">Uncharacterized protein</fullName>
    </submittedName>
</protein>
<dbReference type="Proteomes" id="UP000024445">
    <property type="component" value="Segment"/>
</dbReference>
<name>A0A023W5F6_9CAUD</name>
<dbReference type="GeneID" id="19485136"/>
<accession>A0A023W5F6</accession>
<gene>
    <name evidence="1" type="ORF">PS2_262</name>
</gene>
<evidence type="ECO:0000313" key="2">
    <source>
        <dbReference type="Proteomes" id="UP000024445"/>
    </source>
</evidence>
<dbReference type="EMBL" id="KJ025957">
    <property type="protein sequence ID" value="AHY25500.1"/>
    <property type="molecule type" value="Genomic_DNA"/>
</dbReference>
<evidence type="ECO:0000313" key="1">
    <source>
        <dbReference type="EMBL" id="AHY25500.1"/>
    </source>
</evidence>
<reference evidence="1 2" key="1">
    <citation type="submission" date="2014-01" db="EMBL/GenBank/DDBJ databases">
        <authorList>
            <person name="Zhang G."/>
            <person name="Jin J."/>
            <person name="Li Z.J."/>
            <person name="Wang S.W."/>
            <person name="Chen S.J."/>
            <person name="Wang S.M."/>
            <person name="Wang X.T."/>
            <person name="Li Y.H."/>
            <person name="Wang J."/>
            <person name="Yang C.K."/>
            <person name="Wang L."/>
        </authorList>
    </citation>
    <scope>NUCLEOTIDE SEQUENCE [LARGE SCALE GENOMIC DNA]</scope>
</reference>
<sequence length="77" mass="8960">MELIRLQFPYNTLPMFNTIFAVSVTNDNASYMNYVDAVSVDAPELHFEVEVMANEVFLNDFDTMCKMMKLHYKNVTP</sequence>